<accession>A0A8S1AY47</accession>
<organism evidence="2 3">
    <name type="scientific">Arctia plantaginis</name>
    <name type="common">Wood tiger moth</name>
    <name type="synonym">Phalaena plantaginis</name>
    <dbReference type="NCBI Taxonomy" id="874455"/>
    <lineage>
        <taxon>Eukaryota</taxon>
        <taxon>Metazoa</taxon>
        <taxon>Ecdysozoa</taxon>
        <taxon>Arthropoda</taxon>
        <taxon>Hexapoda</taxon>
        <taxon>Insecta</taxon>
        <taxon>Pterygota</taxon>
        <taxon>Neoptera</taxon>
        <taxon>Endopterygota</taxon>
        <taxon>Lepidoptera</taxon>
        <taxon>Glossata</taxon>
        <taxon>Ditrysia</taxon>
        <taxon>Noctuoidea</taxon>
        <taxon>Erebidae</taxon>
        <taxon>Arctiinae</taxon>
        <taxon>Arctia</taxon>
    </lineage>
</organism>
<gene>
    <name evidence="2" type="ORF">APLA_LOCUS14913</name>
</gene>
<feature type="compositionally biased region" description="Basic and acidic residues" evidence="1">
    <location>
        <begin position="141"/>
        <end position="153"/>
    </location>
</feature>
<dbReference type="EMBL" id="CADEBD010000422">
    <property type="protein sequence ID" value="CAB3254755.1"/>
    <property type="molecule type" value="Genomic_DNA"/>
</dbReference>
<evidence type="ECO:0000313" key="3">
    <source>
        <dbReference type="Proteomes" id="UP000494256"/>
    </source>
</evidence>
<reference evidence="2 3" key="1">
    <citation type="submission" date="2020-04" db="EMBL/GenBank/DDBJ databases">
        <authorList>
            <person name="Wallbank WR R."/>
            <person name="Pardo Diaz C."/>
            <person name="Kozak K."/>
            <person name="Martin S."/>
            <person name="Jiggins C."/>
            <person name="Moest M."/>
            <person name="Warren A I."/>
            <person name="Byers J.R.P. K."/>
            <person name="Montejo-Kovacevich G."/>
            <person name="Yen C E."/>
        </authorList>
    </citation>
    <scope>NUCLEOTIDE SEQUENCE [LARGE SCALE GENOMIC DNA]</scope>
</reference>
<sequence>MRTQSVQTIQECLVRLCEPRWRVLIAQRGRRASAGAGDEPEHTPYWRTQASHCARLRTACPERHTVAPAVYKVKPLFRTRAKGPILCTVRRPTEYASGRLVCAVGASGPAPAARSKAPQIKGTAARSASVIIIMQALRGARDSGERATRDARAPRRLPPSPRRPCATLHLSTASTPNKTTALGSCRRTERLLLYRLTIHMVFKAQSCSYILYTFCKYS</sequence>
<dbReference type="Proteomes" id="UP000494256">
    <property type="component" value="Unassembled WGS sequence"/>
</dbReference>
<comment type="caution">
    <text evidence="2">The sequence shown here is derived from an EMBL/GenBank/DDBJ whole genome shotgun (WGS) entry which is preliminary data.</text>
</comment>
<dbReference type="OrthoDB" id="10004596at2759"/>
<dbReference type="AlphaFoldDB" id="A0A8S1AY47"/>
<feature type="region of interest" description="Disordered" evidence="1">
    <location>
        <begin position="141"/>
        <end position="168"/>
    </location>
</feature>
<evidence type="ECO:0000256" key="1">
    <source>
        <dbReference type="SAM" id="MobiDB-lite"/>
    </source>
</evidence>
<proteinExistence type="predicted"/>
<evidence type="ECO:0000313" key="2">
    <source>
        <dbReference type="EMBL" id="CAB3254755.1"/>
    </source>
</evidence>
<protein>
    <submittedName>
        <fullName evidence="2">Uncharacterized protein</fullName>
    </submittedName>
</protein>
<name>A0A8S1AY47_ARCPL</name>